<feature type="domain" description="AMP-dependent synthetase/ligase" evidence="3">
    <location>
        <begin position="7"/>
        <end position="363"/>
    </location>
</feature>
<evidence type="ECO:0000259" key="3">
    <source>
        <dbReference type="Pfam" id="PF00501"/>
    </source>
</evidence>
<evidence type="ECO:0000259" key="4">
    <source>
        <dbReference type="Pfam" id="PF13193"/>
    </source>
</evidence>
<keyword evidence="2" id="KW-0436">Ligase</keyword>
<dbReference type="PANTHER" id="PTHR43201:SF5">
    <property type="entry name" value="MEDIUM-CHAIN ACYL-COA LIGASE ACSF2, MITOCHONDRIAL"/>
    <property type="match status" value="1"/>
</dbReference>
<name>A0A6J7EDU8_9ZZZZ</name>
<dbReference type="Gene3D" id="3.30.300.30">
    <property type="match status" value="1"/>
</dbReference>
<evidence type="ECO:0000313" key="6">
    <source>
        <dbReference type="EMBL" id="CAB4881432.1"/>
    </source>
</evidence>
<dbReference type="EMBL" id="CAFABE010000105">
    <property type="protein sequence ID" value="CAB4833992.1"/>
    <property type="molecule type" value="Genomic_DNA"/>
</dbReference>
<comment type="similarity">
    <text evidence="1">Belongs to the ATP-dependent AMP-binding enzyme family.</text>
</comment>
<evidence type="ECO:0000256" key="1">
    <source>
        <dbReference type="ARBA" id="ARBA00006432"/>
    </source>
</evidence>
<dbReference type="AlphaFoldDB" id="A0A6J7EDU8"/>
<dbReference type="InterPro" id="IPR042099">
    <property type="entry name" value="ANL_N_sf"/>
</dbReference>
<gene>
    <name evidence="5" type="ORF">UFOPK3164_01561</name>
    <name evidence="6" type="ORF">UFOPK3427_01519</name>
    <name evidence="7" type="ORF">UFOPK4112_00245</name>
</gene>
<sequence>MGDLGFWAFATESPDHLALVTPDGKEVTAGELLGRSNQLVHALRGFGLKPGDVVATLLPNGQEMIEVYLACLQAGWYLVPNNFHLVGSEVGYILEDSGAQVFITHERFEDIALDAAGDAGMPGTACLAVGEIKGFSSYERLLSVQPTTTPENRTIGDVMNYTSGTTGKPKGVYRALSGASPEEAALGLSGILFLFGIQPQDDNVHIVGSPLYHTAVLRFAGGSIHLGHTLVIMDKWSPAEMLRLIEKYKVTTSHMVPTQFHRLLSLPEEERMSYDVSSLRHMIHAAAPCPIEIKKQMIAWWGNAVDEYYAASEGGGTVVTADEWLGKPGTVGKPWPISEIGIFDDDGNRIATPNEIGTVYMSMQTGTFEYHNDKEKTADNRIGTFFTVGDIGYLDEDGFLFLCDRKTDMIISGGANIYPAEIEGAILMHPKVGDVAVFGIPHADWGEEVKAVIEPADGVVGDAALEAEILEFLSDKVAKFKTPKSIDFTNEMPRDPSGKLYKRKLRDPYWEGHERAI</sequence>
<dbReference type="Pfam" id="PF13193">
    <property type="entry name" value="AMP-binding_C"/>
    <property type="match status" value="1"/>
</dbReference>
<dbReference type="GO" id="GO:0031956">
    <property type="term" value="F:medium-chain fatty acid-CoA ligase activity"/>
    <property type="evidence" value="ECO:0007669"/>
    <property type="project" value="TreeGrafter"/>
</dbReference>
<dbReference type="SUPFAM" id="SSF56801">
    <property type="entry name" value="Acetyl-CoA synthetase-like"/>
    <property type="match status" value="1"/>
</dbReference>
<evidence type="ECO:0000313" key="7">
    <source>
        <dbReference type="EMBL" id="CAB5009924.1"/>
    </source>
</evidence>
<dbReference type="GO" id="GO:0006631">
    <property type="term" value="P:fatty acid metabolic process"/>
    <property type="evidence" value="ECO:0007669"/>
    <property type="project" value="TreeGrafter"/>
</dbReference>
<dbReference type="Pfam" id="PF00501">
    <property type="entry name" value="AMP-binding"/>
    <property type="match status" value="1"/>
</dbReference>
<dbReference type="EMBL" id="CAFBPM010000002">
    <property type="protein sequence ID" value="CAB5009924.1"/>
    <property type="molecule type" value="Genomic_DNA"/>
</dbReference>
<evidence type="ECO:0000256" key="2">
    <source>
        <dbReference type="ARBA" id="ARBA00022598"/>
    </source>
</evidence>
<dbReference type="PANTHER" id="PTHR43201">
    <property type="entry name" value="ACYL-COA SYNTHETASE"/>
    <property type="match status" value="1"/>
</dbReference>
<dbReference type="InterPro" id="IPR045851">
    <property type="entry name" value="AMP-bd_C_sf"/>
</dbReference>
<evidence type="ECO:0000313" key="5">
    <source>
        <dbReference type="EMBL" id="CAB4833992.1"/>
    </source>
</evidence>
<protein>
    <submittedName>
        <fullName evidence="6">Unannotated protein</fullName>
    </submittedName>
</protein>
<proteinExistence type="inferred from homology"/>
<feature type="domain" description="AMP-binding enzyme C-terminal" evidence="4">
    <location>
        <begin position="421"/>
        <end position="499"/>
    </location>
</feature>
<organism evidence="6">
    <name type="scientific">freshwater metagenome</name>
    <dbReference type="NCBI Taxonomy" id="449393"/>
    <lineage>
        <taxon>unclassified sequences</taxon>
        <taxon>metagenomes</taxon>
        <taxon>ecological metagenomes</taxon>
    </lineage>
</organism>
<dbReference type="InterPro" id="IPR000873">
    <property type="entry name" value="AMP-dep_synth/lig_dom"/>
</dbReference>
<dbReference type="EMBL" id="CAFBLT010000002">
    <property type="protein sequence ID" value="CAB4881432.1"/>
    <property type="molecule type" value="Genomic_DNA"/>
</dbReference>
<dbReference type="Gene3D" id="3.40.50.12780">
    <property type="entry name" value="N-terminal domain of ligase-like"/>
    <property type="match status" value="1"/>
</dbReference>
<reference evidence="6" key="1">
    <citation type="submission" date="2020-05" db="EMBL/GenBank/DDBJ databases">
        <authorList>
            <person name="Chiriac C."/>
            <person name="Salcher M."/>
            <person name="Ghai R."/>
            <person name="Kavagutti S V."/>
        </authorList>
    </citation>
    <scope>NUCLEOTIDE SEQUENCE</scope>
</reference>
<dbReference type="InterPro" id="IPR025110">
    <property type="entry name" value="AMP-bd_C"/>
</dbReference>
<accession>A0A6J7EDU8</accession>